<dbReference type="Pfam" id="PF00665">
    <property type="entry name" value="rve"/>
    <property type="match status" value="1"/>
</dbReference>
<dbReference type="GO" id="GO:0003676">
    <property type="term" value="F:nucleic acid binding"/>
    <property type="evidence" value="ECO:0007669"/>
    <property type="project" value="InterPro"/>
</dbReference>
<dbReference type="PANTHER" id="PTHR35004">
    <property type="entry name" value="TRANSPOSASE RV3428C-RELATED"/>
    <property type="match status" value="1"/>
</dbReference>
<name>A0A0F9R570_9ZZZZ</name>
<dbReference type="InterPro" id="IPR012337">
    <property type="entry name" value="RNaseH-like_sf"/>
</dbReference>
<comment type="caution">
    <text evidence="3">The sequence shown here is derived from an EMBL/GenBank/DDBJ whole genome shotgun (WGS) entry which is preliminary data.</text>
</comment>
<reference evidence="3" key="1">
    <citation type="journal article" date="2015" name="Nature">
        <title>Complex archaea that bridge the gap between prokaryotes and eukaryotes.</title>
        <authorList>
            <person name="Spang A."/>
            <person name="Saw J.H."/>
            <person name="Jorgensen S.L."/>
            <person name="Zaremba-Niedzwiedzka K."/>
            <person name="Martijn J."/>
            <person name="Lind A.E."/>
            <person name="van Eijk R."/>
            <person name="Schleper C."/>
            <person name="Guy L."/>
            <person name="Ettema T.J."/>
        </authorList>
    </citation>
    <scope>NUCLEOTIDE SEQUENCE</scope>
</reference>
<proteinExistence type="predicted"/>
<dbReference type="InterPro" id="IPR015378">
    <property type="entry name" value="Transposase-like_Mu_C"/>
</dbReference>
<dbReference type="PROSITE" id="PS50994">
    <property type="entry name" value="INTEGRASE"/>
    <property type="match status" value="1"/>
</dbReference>
<feature type="region of interest" description="Disordered" evidence="1">
    <location>
        <begin position="460"/>
        <end position="497"/>
    </location>
</feature>
<dbReference type="InterPro" id="IPR036397">
    <property type="entry name" value="RNaseH_sf"/>
</dbReference>
<dbReference type="EMBL" id="LAZR01001050">
    <property type="protein sequence ID" value="KKN51740.1"/>
    <property type="molecule type" value="Genomic_DNA"/>
</dbReference>
<dbReference type="SUPFAM" id="SSF53098">
    <property type="entry name" value="Ribonuclease H-like"/>
    <property type="match status" value="1"/>
</dbReference>
<feature type="domain" description="Integrase catalytic" evidence="2">
    <location>
        <begin position="162"/>
        <end position="349"/>
    </location>
</feature>
<dbReference type="InterPro" id="IPR009004">
    <property type="entry name" value="Transposase_Mu_C"/>
</dbReference>
<dbReference type="Gene3D" id="3.30.420.10">
    <property type="entry name" value="Ribonuclease H-like superfamily/Ribonuclease H"/>
    <property type="match status" value="1"/>
</dbReference>
<dbReference type="Pfam" id="PF09299">
    <property type="entry name" value="Mu-transpos_C"/>
    <property type="match status" value="1"/>
</dbReference>
<accession>A0A0F9R570</accession>
<evidence type="ECO:0000313" key="3">
    <source>
        <dbReference type="EMBL" id="KKN51740.1"/>
    </source>
</evidence>
<sequence>MIIRRPVTDPLTDSLTALPEDRRAEALRRFNILRQHLIDEVPLTEVARVSGIPLRTLQRWTSRYQRFGLAGLARAPRSDAGQRRLSSELVELIEGLALHKPRLSTAAIHRRIIPIVKSRDWPVPSYATIHSIVNSLDPALVTLAHDGAAAYRDRFEMIHRHRAERPNAVWQTDHTQLDLIILDTNGAPVRPWLTIVLDDHSRAVAGYAVFVGAPSAIQTALALRQAIWRKDTPSWPICGLPDVLYTDHGSDFTSKHLEQVAADLRIELVFSTVGRPQGRGKIERFFGTINTELLPELPGALSNGKPASPPRLSLGELEVAVKTFVTAVYNARKHSEIDVPPNEAWRGDGWLPRMPNSLEQLDLLLVMALKTRQVRRDGIRFQGLLYTDPTLAAYVGKTVNIRYDPRDITELRVFHRDRFLCRAVSAHHAHHTISLKDIQQARTARRKALRNEITVKSRQITEFLPKPAPPPSREKQNPVSPDAPRQKLVLYKTDKTP</sequence>
<dbReference type="InterPro" id="IPR009057">
    <property type="entry name" value="Homeodomain-like_sf"/>
</dbReference>
<dbReference type="SUPFAM" id="SSF46689">
    <property type="entry name" value="Homeodomain-like"/>
    <property type="match status" value="1"/>
</dbReference>
<evidence type="ECO:0000256" key="1">
    <source>
        <dbReference type="SAM" id="MobiDB-lite"/>
    </source>
</evidence>
<dbReference type="PANTHER" id="PTHR35004:SF6">
    <property type="entry name" value="TRANSPOSASE"/>
    <property type="match status" value="1"/>
</dbReference>
<dbReference type="Pfam" id="PF13565">
    <property type="entry name" value="HTH_32"/>
    <property type="match status" value="1"/>
</dbReference>
<dbReference type="AlphaFoldDB" id="A0A0F9R570"/>
<dbReference type="GO" id="GO:0015074">
    <property type="term" value="P:DNA integration"/>
    <property type="evidence" value="ECO:0007669"/>
    <property type="project" value="InterPro"/>
</dbReference>
<organism evidence="3">
    <name type="scientific">marine sediment metagenome</name>
    <dbReference type="NCBI Taxonomy" id="412755"/>
    <lineage>
        <taxon>unclassified sequences</taxon>
        <taxon>metagenomes</taxon>
        <taxon>ecological metagenomes</taxon>
    </lineage>
</organism>
<dbReference type="InterPro" id="IPR001584">
    <property type="entry name" value="Integrase_cat-core"/>
</dbReference>
<evidence type="ECO:0000259" key="2">
    <source>
        <dbReference type="PROSITE" id="PS50994"/>
    </source>
</evidence>
<protein>
    <recommendedName>
        <fullName evidence="2">Integrase catalytic domain-containing protein</fullName>
    </recommendedName>
</protein>
<gene>
    <name evidence="3" type="ORF">LCGC14_0619790</name>
</gene>
<dbReference type="SUPFAM" id="SSF50610">
    <property type="entry name" value="mu transposase, C-terminal domain"/>
    <property type="match status" value="1"/>
</dbReference>